<proteinExistence type="predicted"/>
<keyword evidence="2" id="KW-1185">Reference proteome</keyword>
<name>A0A091CZ63_FUKDA</name>
<gene>
    <name evidence="1" type="ORF">H920_13487</name>
</gene>
<reference evidence="1 2" key="1">
    <citation type="submission" date="2013-11" db="EMBL/GenBank/DDBJ databases">
        <title>The Damaraland mole rat (Fukomys damarensis) genome and evolution of African mole rats.</title>
        <authorList>
            <person name="Gladyshev V.N."/>
            <person name="Fang X."/>
        </authorList>
    </citation>
    <scope>NUCLEOTIDE SEQUENCE [LARGE SCALE GENOMIC DNA]</scope>
    <source>
        <tissue evidence="1">Liver</tissue>
    </source>
</reference>
<dbReference type="Proteomes" id="UP000028990">
    <property type="component" value="Unassembled WGS sequence"/>
</dbReference>
<evidence type="ECO:0000313" key="1">
    <source>
        <dbReference type="EMBL" id="KFO25104.1"/>
    </source>
</evidence>
<organism evidence="1 2">
    <name type="scientific">Fukomys damarensis</name>
    <name type="common">Damaraland mole rat</name>
    <name type="synonym">Cryptomys damarensis</name>
    <dbReference type="NCBI Taxonomy" id="885580"/>
    <lineage>
        <taxon>Eukaryota</taxon>
        <taxon>Metazoa</taxon>
        <taxon>Chordata</taxon>
        <taxon>Craniata</taxon>
        <taxon>Vertebrata</taxon>
        <taxon>Euteleostomi</taxon>
        <taxon>Mammalia</taxon>
        <taxon>Eutheria</taxon>
        <taxon>Euarchontoglires</taxon>
        <taxon>Glires</taxon>
        <taxon>Rodentia</taxon>
        <taxon>Hystricomorpha</taxon>
        <taxon>Bathyergidae</taxon>
        <taxon>Fukomys</taxon>
    </lineage>
</organism>
<dbReference type="AlphaFoldDB" id="A0A091CZ63"/>
<evidence type="ECO:0000313" key="2">
    <source>
        <dbReference type="Proteomes" id="UP000028990"/>
    </source>
</evidence>
<sequence length="196" mass="21602">MTGQLKALTKENFRSCFRKRRDTAGTSVPKKTKRILKANLQGKQTLISAFRADQSRLLTPHPENTLPGPDAAISKNTTKRKTKIAASCKPATPRICHVEKPQAEGCLSQVWAEYTIAPAGVNVKQSEDQMSPVTSPHQKYMQIFESLRGYSSEGEAVLLAKLEHTTPAGLLLPHSPFHAVPSRPAHPSLHRNTKAY</sequence>
<protein>
    <submittedName>
        <fullName evidence="1">Uncharacterized protein</fullName>
    </submittedName>
</protein>
<dbReference type="EMBL" id="KN123414">
    <property type="protein sequence ID" value="KFO25104.1"/>
    <property type="molecule type" value="Genomic_DNA"/>
</dbReference>
<accession>A0A091CZ63</accession>